<evidence type="ECO:0000256" key="5">
    <source>
        <dbReference type="ARBA" id="ARBA00022989"/>
    </source>
</evidence>
<keyword evidence="17" id="KW-1185">Reference proteome</keyword>
<evidence type="ECO:0000256" key="4">
    <source>
        <dbReference type="ARBA" id="ARBA00022692"/>
    </source>
</evidence>
<evidence type="ECO:0000256" key="1">
    <source>
        <dbReference type="ARBA" id="ARBA00004651"/>
    </source>
</evidence>
<dbReference type="FunFam" id="3.40.50.2300:FF:000681">
    <property type="entry name" value="Metabotropic glutamate receptor-like Protein"/>
    <property type="match status" value="1"/>
</dbReference>
<dbReference type="InterPro" id="IPR000162">
    <property type="entry name" value="GPCR_3_mtglu_rcpt"/>
</dbReference>
<dbReference type="InterPro" id="IPR028082">
    <property type="entry name" value="Peripla_BP_I"/>
</dbReference>
<keyword evidence="9" id="KW-0325">Glycoprotein</keyword>
<gene>
    <name evidence="16" type="ORF">RI129_006893</name>
</gene>
<dbReference type="InterPro" id="IPR017978">
    <property type="entry name" value="GPCR_3_C"/>
</dbReference>
<evidence type="ECO:0000259" key="15">
    <source>
        <dbReference type="PROSITE" id="PS50259"/>
    </source>
</evidence>
<dbReference type="InterPro" id="IPR017979">
    <property type="entry name" value="GPCR_3_CS"/>
</dbReference>
<dbReference type="FunFam" id="2.10.50.30:FF:000001">
    <property type="entry name" value="metabotropic glutamate receptor 1"/>
    <property type="match status" value="1"/>
</dbReference>
<dbReference type="PRINTS" id="PR00593">
    <property type="entry name" value="MTABOTROPICR"/>
</dbReference>
<comment type="caution">
    <text evidence="16">The sequence shown here is derived from an EMBL/GenBank/DDBJ whole genome shotgun (WGS) entry which is preliminary data.</text>
</comment>
<dbReference type="Gene3D" id="2.10.50.30">
    <property type="entry name" value="GPCR, family 3, nine cysteines domain"/>
    <property type="match status" value="1"/>
</dbReference>
<proteinExistence type="inferred from homology"/>
<dbReference type="PRINTS" id="PR00248">
    <property type="entry name" value="GPCRMGR"/>
</dbReference>
<dbReference type="SUPFAM" id="SSF53822">
    <property type="entry name" value="Periplasmic binding protein-like I"/>
    <property type="match status" value="1"/>
</dbReference>
<feature type="transmembrane region" description="Helical" evidence="13">
    <location>
        <begin position="1232"/>
        <end position="1255"/>
    </location>
</feature>
<evidence type="ECO:0000256" key="14">
    <source>
        <dbReference type="SAM" id="SignalP"/>
    </source>
</evidence>
<dbReference type="EMBL" id="JAVRBK010000004">
    <property type="protein sequence ID" value="KAK5645593.1"/>
    <property type="molecule type" value="Genomic_DNA"/>
</dbReference>
<dbReference type="FunFam" id="3.40.50.2300:FF:000145">
    <property type="entry name" value="Glutamate receptor, metabotropic"/>
    <property type="match status" value="1"/>
</dbReference>
<sequence length="1395" mass="155757">MAPVLLFLATHVALALNSNRYSATESSIKQKYVNYFQKEVTQAVNSSYTNEGTISSTLYEIHYNSTAPNLNGNDKVRTALFNSTRNYTTAFNNSQNADMYINYGFNGETLLTTLNRTTENLRLSKNNASLPSTETGRYNLTTSLKRRRHVNISFPQLFTAANEAKEVTPTDDSNLIKIKDLIKFETTVDNPTSASFTYTSELMDSLRTNFVLVDKTGSRTTMAPYTYRNKIKKIKESESISKSSLIKRDHLESLHHSTIGDDNVGITKSITKSTSDARNIDHSGTTDGPKFLIREEMHNQTRTTPLSSLLYKTTKANEFLPFYTVASTDYVTTQIPPIFKATINSIVRDRTENTTKTWKFSGNASGTDLNITDVLDSLKTSRDKILTVTTAAIYDFSKDDKNEKLTTSSVSSENVENSRGFSDSVLDDYSELSSTITSEGDDKLMVTTEFVESDTLTLNTNDITIKMSSEFPWPVKKEAVVEGDLVLGGLMMVHEREDTVTCGPIMPQGGIQALEAMLYTLDRLNEAPTSLLPNITLGAHILDDCDKDTYGLEMAVDFIKGSISNIDGAEYHCNKTQVRKVISGVVGAASSVTSIQVANLLRLFKIPQVSFFSTSPELSNKQRFEYFTRTIPSDHYQVKAMVDIVRLMGWSYISIIYEESNYGIKAFEELEDLLADYNICIAVKERLVKDSGVADESAYDNIVQKLLTKPRARGTIIFGSDQEVAGVMRAVKRSNATGSFSWIGSDGWSARSLVSDGNEAEVEGTLSVQPQANPVRGFEEYFLSLNVENNQRNPWFVEFWEDHFQCRYPNSSRTPYNQKYSRICTGKEKLTRQNTVFENQLQFVSDAVMAFAYAIRAMHNHSCHGRPGLCDAMRPTRGTELLKYLRNVDFEGLSGDRFHFDINGDGPARYNIIHFKQVSSGKYRWVRVGEYWEGELRLNMSEIQFKLGQPKPPESVCSLPCDLGQAKKYVEGESCCWHCFNCTQYQIRHPTDPTQCVGCPLGTVPDPLHVRCIDIPEEYLRPESGWAIGAMALSSTGILITTFVVCVFIRYNDTPIVRASGRELSYVLLAGILMCYCVTFALVFRPTDVVCGIQRFGAGFCFTVVYAALLTKTNRISRIFNAGKHSAKRPSLISPRSQIIICSGLIGVQVLINGVWMIISPAKAMHHYPTREDNLLVCSTDIDASYMIAFTYPILLIVISFNESKHIGFTMYTTCVIWLAFVPLYFGTANHVALRITSMSVTISLSASVTVACLFSPKLYIILIRPERNVRQSMMPMRYSAINKSSGTAGSGSMMAPVMVTAVTCDQKQQIQKHVPQPLLGRDLSENEDTDTSNHKTKPIMIDCSTLTDQHPSAYSESVVLNNGEEYIPKINNNCNVGNGPLTLLPELQMKDVPL</sequence>
<feature type="signal peptide" evidence="14">
    <location>
        <begin position="1"/>
        <end position="15"/>
    </location>
</feature>
<evidence type="ECO:0000313" key="16">
    <source>
        <dbReference type="EMBL" id="KAK5645593.1"/>
    </source>
</evidence>
<dbReference type="GO" id="GO:0005886">
    <property type="term" value="C:plasma membrane"/>
    <property type="evidence" value="ECO:0007669"/>
    <property type="project" value="UniProtKB-SubCell"/>
</dbReference>
<feature type="domain" description="G-protein coupled receptors family 3 profile" evidence="15">
    <location>
        <begin position="1026"/>
        <end position="1278"/>
    </location>
</feature>
<dbReference type="InterPro" id="IPR001828">
    <property type="entry name" value="ANF_lig-bd_rcpt"/>
</dbReference>
<dbReference type="PROSITE" id="PS50259">
    <property type="entry name" value="G_PROTEIN_RECEP_F3_4"/>
    <property type="match status" value="1"/>
</dbReference>
<evidence type="ECO:0000256" key="8">
    <source>
        <dbReference type="ARBA" id="ARBA00023170"/>
    </source>
</evidence>
<dbReference type="InterPro" id="IPR000337">
    <property type="entry name" value="GPCR_3"/>
</dbReference>
<dbReference type="Pfam" id="PF01094">
    <property type="entry name" value="ANF_receptor"/>
    <property type="match status" value="1"/>
</dbReference>
<evidence type="ECO:0000313" key="17">
    <source>
        <dbReference type="Proteomes" id="UP001329430"/>
    </source>
</evidence>
<evidence type="ECO:0000256" key="7">
    <source>
        <dbReference type="ARBA" id="ARBA00023136"/>
    </source>
</evidence>
<feature type="chain" id="PRO_5042974886" description="G-protein coupled receptors family 3 profile domain-containing protein" evidence="14">
    <location>
        <begin position="16"/>
        <end position="1395"/>
    </location>
</feature>
<comment type="function">
    <text evidence="11">G-protein coupled receptor for glutamate. Ligand binding causes a conformation change that triggers signaling via guanine nucleotide-binding proteins (G proteins) and modulates the activity of down-stream effectors.</text>
</comment>
<feature type="transmembrane region" description="Helical" evidence="13">
    <location>
        <begin position="1209"/>
        <end position="1226"/>
    </location>
</feature>
<feature type="transmembrane region" description="Helical" evidence="13">
    <location>
        <begin position="1026"/>
        <end position="1052"/>
    </location>
</feature>
<evidence type="ECO:0000256" key="10">
    <source>
        <dbReference type="ARBA" id="ARBA00023224"/>
    </source>
</evidence>
<dbReference type="CDD" id="cd15045">
    <property type="entry name" value="7tmC_mGluRs"/>
    <property type="match status" value="1"/>
</dbReference>
<keyword evidence="10" id="KW-0807">Transducer</keyword>
<feature type="transmembrane region" description="Helical" evidence="13">
    <location>
        <begin position="1064"/>
        <end position="1084"/>
    </location>
</feature>
<evidence type="ECO:0000256" key="13">
    <source>
        <dbReference type="SAM" id="Phobius"/>
    </source>
</evidence>
<comment type="similarity">
    <text evidence="2">Belongs to the G-protein coupled receptor 3 family.</text>
</comment>
<organism evidence="16 17">
    <name type="scientific">Pyrocoelia pectoralis</name>
    <dbReference type="NCBI Taxonomy" id="417401"/>
    <lineage>
        <taxon>Eukaryota</taxon>
        <taxon>Metazoa</taxon>
        <taxon>Ecdysozoa</taxon>
        <taxon>Arthropoda</taxon>
        <taxon>Hexapoda</taxon>
        <taxon>Insecta</taxon>
        <taxon>Pterygota</taxon>
        <taxon>Neoptera</taxon>
        <taxon>Endopterygota</taxon>
        <taxon>Coleoptera</taxon>
        <taxon>Polyphaga</taxon>
        <taxon>Elateriformia</taxon>
        <taxon>Elateroidea</taxon>
        <taxon>Lampyridae</taxon>
        <taxon>Lampyrinae</taxon>
        <taxon>Pyrocoelia</taxon>
    </lineage>
</organism>
<protein>
    <recommendedName>
        <fullName evidence="15">G-protein coupled receptors family 3 profile domain-containing protein</fullName>
    </recommendedName>
</protein>
<name>A0AAN7ZPF6_9COLE</name>
<comment type="subcellular location">
    <subcellularLocation>
        <location evidence="1">Cell membrane</location>
        <topology evidence="1">Multi-pass membrane protein</topology>
    </subcellularLocation>
</comment>
<keyword evidence="4 13" id="KW-0812">Transmembrane</keyword>
<keyword evidence="5 13" id="KW-1133">Transmembrane helix</keyword>
<keyword evidence="14" id="KW-0732">Signal</keyword>
<dbReference type="GO" id="GO:0004930">
    <property type="term" value="F:G protein-coupled receptor activity"/>
    <property type="evidence" value="ECO:0007669"/>
    <property type="project" value="UniProtKB-KW"/>
</dbReference>
<dbReference type="Gene3D" id="3.40.50.2300">
    <property type="match status" value="2"/>
</dbReference>
<accession>A0AAN7ZPF6</accession>
<dbReference type="InterPro" id="IPR038550">
    <property type="entry name" value="GPCR_3_9-Cys_sf"/>
</dbReference>
<feature type="transmembrane region" description="Helical" evidence="13">
    <location>
        <begin position="1096"/>
        <end position="1117"/>
    </location>
</feature>
<evidence type="ECO:0000256" key="11">
    <source>
        <dbReference type="ARBA" id="ARBA00054813"/>
    </source>
</evidence>
<evidence type="ECO:0000256" key="2">
    <source>
        <dbReference type="ARBA" id="ARBA00007242"/>
    </source>
</evidence>
<evidence type="ECO:0000256" key="12">
    <source>
        <dbReference type="SAM" id="MobiDB-lite"/>
    </source>
</evidence>
<evidence type="ECO:0000256" key="9">
    <source>
        <dbReference type="ARBA" id="ARBA00023180"/>
    </source>
</evidence>
<keyword evidence="3" id="KW-1003">Cell membrane</keyword>
<dbReference type="Pfam" id="PF00003">
    <property type="entry name" value="7tm_3"/>
    <property type="match status" value="1"/>
</dbReference>
<keyword evidence="8" id="KW-0675">Receptor</keyword>
<reference evidence="16 17" key="1">
    <citation type="journal article" date="2024" name="Insects">
        <title>An Improved Chromosome-Level Genome Assembly of the Firefly Pyrocoelia pectoralis.</title>
        <authorList>
            <person name="Fu X."/>
            <person name="Meyer-Rochow V.B."/>
            <person name="Ballantyne L."/>
            <person name="Zhu X."/>
        </authorList>
    </citation>
    <scope>NUCLEOTIDE SEQUENCE [LARGE SCALE GENOMIC DNA]</scope>
    <source>
        <strain evidence="16">XCY_ONT2</strain>
    </source>
</reference>
<dbReference type="Proteomes" id="UP001329430">
    <property type="component" value="Chromosome 4"/>
</dbReference>
<dbReference type="CDD" id="cd06362">
    <property type="entry name" value="PBP1_mGluR"/>
    <property type="match status" value="1"/>
</dbReference>
<feature type="transmembrane region" description="Helical" evidence="13">
    <location>
        <begin position="1138"/>
        <end position="1159"/>
    </location>
</feature>
<keyword evidence="7 13" id="KW-0472">Membrane</keyword>
<dbReference type="PROSITE" id="PS00981">
    <property type="entry name" value="G_PROTEIN_RECEP_F3_3"/>
    <property type="match status" value="1"/>
</dbReference>
<dbReference type="PANTHER" id="PTHR24060">
    <property type="entry name" value="METABOTROPIC GLUTAMATE RECEPTOR"/>
    <property type="match status" value="1"/>
</dbReference>
<dbReference type="InterPro" id="IPR050726">
    <property type="entry name" value="mGluR"/>
</dbReference>
<dbReference type="Pfam" id="PF07562">
    <property type="entry name" value="NCD3G"/>
    <property type="match status" value="1"/>
</dbReference>
<feature type="region of interest" description="Disordered" evidence="12">
    <location>
        <begin position="1318"/>
        <end position="1337"/>
    </location>
</feature>
<feature type="transmembrane region" description="Helical" evidence="13">
    <location>
        <begin position="1184"/>
        <end position="1202"/>
    </location>
</feature>
<evidence type="ECO:0000256" key="6">
    <source>
        <dbReference type="ARBA" id="ARBA00023040"/>
    </source>
</evidence>
<evidence type="ECO:0000256" key="3">
    <source>
        <dbReference type="ARBA" id="ARBA00022475"/>
    </source>
</evidence>
<keyword evidence="6" id="KW-0297">G-protein coupled receptor</keyword>
<dbReference type="InterPro" id="IPR011500">
    <property type="entry name" value="GPCR_3_9-Cys_dom"/>
</dbReference>